<accession>A0A6G1GEX5</accession>
<sequence>MPLLPTSTTPNAENVYLIWGANGWIAGILKGLLESKGKQVHATTARMENRDDVMKVLDEYKPTHVFNCAGCTGRPNVDWCEDNKEATVRSNAIGTLNLTDCCFMEGIHITVFATGCIYTYDEAHPMGGAFKFKEDDSANFGGSFYSFTKSRVEDIMRAYDNCLILRLRMPVSDDLHPRSFVTKITKYAKVVDVPNSQTILSDLLPCSIALAEAREVGVYNFTNPGAISHNEILEMYKELVDPGFKWANFSLDEQAKVLKAGRSNCELDSGKLVRKMGEFGVTIPEVHQAYRDCFKRMREKMDNSQPIVEEALTKIGKRSQDDDLGAEKRIRVSS</sequence>
<organism evidence="2">
    <name type="scientific">Eremomyces bilateralis CBS 781.70</name>
    <dbReference type="NCBI Taxonomy" id="1392243"/>
    <lineage>
        <taxon>Eukaryota</taxon>
        <taxon>Fungi</taxon>
        <taxon>Dikarya</taxon>
        <taxon>Ascomycota</taxon>
        <taxon>Pezizomycotina</taxon>
        <taxon>Dothideomycetes</taxon>
        <taxon>Dothideomycetes incertae sedis</taxon>
        <taxon>Eremomycetales</taxon>
        <taxon>Eremomycetaceae</taxon>
        <taxon>Eremomyces</taxon>
    </lineage>
</organism>
<evidence type="ECO:0000313" key="3">
    <source>
        <dbReference type="Proteomes" id="UP000504638"/>
    </source>
</evidence>
<reference evidence="2 4" key="1">
    <citation type="submission" date="2020-01" db="EMBL/GenBank/DDBJ databases">
        <authorList>
            <consortium name="DOE Joint Genome Institute"/>
            <person name="Haridas S."/>
            <person name="Albert R."/>
            <person name="Binder M."/>
            <person name="Bloem J."/>
            <person name="Labutti K."/>
            <person name="Salamov A."/>
            <person name="Andreopoulos B."/>
            <person name="Baker S.E."/>
            <person name="Barry K."/>
            <person name="Bills G."/>
            <person name="Bluhm B.H."/>
            <person name="Cannon C."/>
            <person name="Castanera R."/>
            <person name="Culley D.E."/>
            <person name="Daum C."/>
            <person name="Ezra D."/>
            <person name="Gonzalez J.B."/>
            <person name="Henrissat B."/>
            <person name="Kuo A."/>
            <person name="Liang C."/>
            <person name="Lipzen A."/>
            <person name="Lutzoni F."/>
            <person name="Magnuson J."/>
            <person name="Mondo S."/>
            <person name="Nolan M."/>
            <person name="Ohm R."/>
            <person name="Pangilinan J."/>
            <person name="Park H.-J."/>
            <person name="Ramirez L."/>
            <person name="Alfaro M."/>
            <person name="Sun H."/>
            <person name="Tritt A."/>
            <person name="Yoshinaga Y."/>
            <person name="Zwiers L.-H."/>
            <person name="Turgeon B.G."/>
            <person name="Goodwin S.B."/>
            <person name="Spatafora J.W."/>
            <person name="Crous P.W."/>
            <person name="Grigoriev I.V."/>
        </authorList>
    </citation>
    <scope>NUCLEOTIDE SEQUENCE</scope>
    <source>
        <strain evidence="2 4">CBS 781.70</strain>
    </source>
</reference>
<dbReference type="OrthoDB" id="16464at2759"/>
<evidence type="ECO:0000313" key="4">
    <source>
        <dbReference type="RefSeq" id="XP_033538296.1"/>
    </source>
</evidence>
<dbReference type="Proteomes" id="UP000504638">
    <property type="component" value="Unplaced"/>
</dbReference>
<dbReference type="PANTHER" id="PTHR10491:SF4">
    <property type="entry name" value="METHIONINE ADENOSYLTRANSFERASE 2 SUBUNIT BETA"/>
    <property type="match status" value="1"/>
</dbReference>
<dbReference type="SUPFAM" id="SSF51735">
    <property type="entry name" value="NAD(P)-binding Rossmann-fold domains"/>
    <property type="match status" value="1"/>
</dbReference>
<dbReference type="InterPro" id="IPR005913">
    <property type="entry name" value="dTDP_dehydrorham_reduct"/>
</dbReference>
<feature type="domain" description="RmlD-like substrate binding" evidence="1">
    <location>
        <begin position="17"/>
        <end position="189"/>
    </location>
</feature>
<dbReference type="GO" id="GO:0006556">
    <property type="term" value="P:S-adenosylmethionine biosynthetic process"/>
    <property type="evidence" value="ECO:0007669"/>
    <property type="project" value="TreeGrafter"/>
</dbReference>
<dbReference type="PANTHER" id="PTHR10491">
    <property type="entry name" value="DTDP-4-DEHYDRORHAMNOSE REDUCTASE"/>
    <property type="match status" value="1"/>
</dbReference>
<dbReference type="AlphaFoldDB" id="A0A6G1GEX5"/>
<dbReference type="Pfam" id="PF04321">
    <property type="entry name" value="RmlD_sub_bind"/>
    <property type="match status" value="1"/>
</dbReference>
<keyword evidence="3" id="KW-1185">Reference proteome</keyword>
<gene>
    <name evidence="2 4" type="ORF">P152DRAFT_454896</name>
</gene>
<proteinExistence type="predicted"/>
<evidence type="ECO:0000313" key="2">
    <source>
        <dbReference type="EMBL" id="KAF1816665.1"/>
    </source>
</evidence>
<protein>
    <submittedName>
        <fullName evidence="2 4">Epimerase/hydratase</fullName>
    </submittedName>
</protein>
<reference evidence="4" key="3">
    <citation type="submission" date="2025-04" db="UniProtKB">
        <authorList>
            <consortium name="RefSeq"/>
        </authorList>
    </citation>
    <scope>IDENTIFICATION</scope>
    <source>
        <strain evidence="4">CBS 781.70</strain>
    </source>
</reference>
<dbReference type="RefSeq" id="XP_033538296.1">
    <property type="nucleotide sequence ID" value="XM_033678674.1"/>
</dbReference>
<dbReference type="GeneID" id="54419244"/>
<dbReference type="Gene3D" id="3.40.50.720">
    <property type="entry name" value="NAD(P)-binding Rossmann-like Domain"/>
    <property type="match status" value="1"/>
</dbReference>
<evidence type="ECO:0000259" key="1">
    <source>
        <dbReference type="Pfam" id="PF04321"/>
    </source>
</evidence>
<dbReference type="InterPro" id="IPR036291">
    <property type="entry name" value="NAD(P)-bd_dom_sf"/>
</dbReference>
<reference evidence="4" key="2">
    <citation type="submission" date="2020-04" db="EMBL/GenBank/DDBJ databases">
        <authorList>
            <consortium name="NCBI Genome Project"/>
        </authorList>
    </citation>
    <scope>NUCLEOTIDE SEQUENCE</scope>
    <source>
        <strain evidence="4">CBS 781.70</strain>
    </source>
</reference>
<dbReference type="EMBL" id="ML975150">
    <property type="protein sequence ID" value="KAF1816665.1"/>
    <property type="molecule type" value="Genomic_DNA"/>
</dbReference>
<dbReference type="InterPro" id="IPR029903">
    <property type="entry name" value="RmlD-like-bd"/>
</dbReference>
<dbReference type="GO" id="GO:0048270">
    <property type="term" value="F:methionine adenosyltransferase regulator activity"/>
    <property type="evidence" value="ECO:0007669"/>
    <property type="project" value="TreeGrafter"/>
</dbReference>
<dbReference type="GO" id="GO:0048269">
    <property type="term" value="C:methionine adenosyltransferase complex"/>
    <property type="evidence" value="ECO:0007669"/>
    <property type="project" value="TreeGrafter"/>
</dbReference>
<name>A0A6G1GEX5_9PEZI</name>